<dbReference type="STRING" id="1227482.C469_02551"/>
<keyword evidence="2" id="KW-0378">Hydrolase</keyword>
<dbReference type="InterPro" id="IPR015943">
    <property type="entry name" value="WD40/YVTN_repeat-like_dom_sf"/>
</dbReference>
<dbReference type="Gene3D" id="2.130.10.10">
    <property type="entry name" value="YVTN repeat-like/Quinoprotein amine dehydrogenase"/>
    <property type="match status" value="1"/>
</dbReference>
<dbReference type="GO" id="GO:0016787">
    <property type="term" value="F:hydrolase activity"/>
    <property type="evidence" value="ECO:0007669"/>
    <property type="project" value="UniProtKB-KW"/>
</dbReference>
<dbReference type="RefSeq" id="WP_008003582.1">
    <property type="nucleotide sequence ID" value="NZ_AOJG01000007.1"/>
</dbReference>
<evidence type="ECO:0000313" key="3">
    <source>
        <dbReference type="Proteomes" id="UP000011650"/>
    </source>
</evidence>
<reference evidence="2 3" key="1">
    <citation type="journal article" date="2014" name="PLoS Genet.">
        <title>Phylogenetically driven sequencing of extremely halophilic archaea reveals strategies for static and dynamic osmo-response.</title>
        <authorList>
            <person name="Becker E.A."/>
            <person name="Seitzer P.M."/>
            <person name="Tritt A."/>
            <person name="Larsen D."/>
            <person name="Krusor M."/>
            <person name="Yao A.I."/>
            <person name="Wu D."/>
            <person name="Madern D."/>
            <person name="Eisen J.A."/>
            <person name="Darling A.E."/>
            <person name="Facciotti M.T."/>
        </authorList>
    </citation>
    <scope>NUCLEOTIDE SEQUENCE [LARGE SCALE GENOMIC DNA]</scope>
    <source>
        <strain evidence="2 3">DSM 21995</strain>
    </source>
</reference>
<proteinExistence type="predicted"/>
<name>M0P2E1_9EURY</name>
<dbReference type="InterPro" id="IPR036278">
    <property type="entry name" value="Sialidase_sf"/>
</dbReference>
<keyword evidence="3" id="KW-1185">Reference proteome</keyword>
<dbReference type="Proteomes" id="UP000011650">
    <property type="component" value="Unassembled WGS sequence"/>
</dbReference>
<dbReference type="SUPFAM" id="SSF50939">
    <property type="entry name" value="Sialidases"/>
    <property type="match status" value="1"/>
</dbReference>
<protein>
    <submittedName>
        <fullName evidence="2">Glycosyl hydrolase BNR repeat-containing protein</fullName>
    </submittedName>
</protein>
<evidence type="ECO:0000256" key="1">
    <source>
        <dbReference type="SAM" id="MobiDB-lite"/>
    </source>
</evidence>
<dbReference type="AlphaFoldDB" id="M0P2E1"/>
<feature type="compositionally biased region" description="Basic and acidic residues" evidence="1">
    <location>
        <begin position="399"/>
        <end position="411"/>
    </location>
</feature>
<feature type="region of interest" description="Disordered" evidence="1">
    <location>
        <begin position="371"/>
        <end position="420"/>
    </location>
</feature>
<comment type="caution">
    <text evidence="2">The sequence shown here is derived from an EMBL/GenBank/DDBJ whole genome shotgun (WGS) entry which is preliminary data.</text>
</comment>
<gene>
    <name evidence="2" type="ORF">C469_02551</name>
</gene>
<accession>M0P2E1</accession>
<sequence>MKLGGADGDRVYATVGRAVGRCRLDAFEPRGALPRPPAREAWMDRRSARWLLGRLTGRVTRANVWPIAEGRLLATLGNRVYRSADDGRSWRRVRDLPDSSGPMGVLPTSVAVHEGRTYLAEYPLGDEPATVLVSDDGRTWREFATRDDVRHFHGVFSDPYGGSLWATTGDADGECAIGTLDGGDFRPVGRGSQRWRAVGLAFTPDAVVWGMDCSFAPSIEILRLSRRSIPAGDPEPEAVGTVDNPVFYAETIEDDGEVWAVLSTASTTGTDAVAPADRLGNTGSRRVSVVAASSRTDFERWHAVADFERADTLGERVPGLPASNAYAFLATHPERGLLVNPFNTRTRHGEVIAFDPATFDSGAVVGGLRGEESVGDARDAESVGDARDAESVGGGPRKGVADGERGTDGRRGARRRGGRR</sequence>
<organism evidence="2 3">
    <name type="scientific">Halorubrum lipolyticum DSM 21995</name>
    <dbReference type="NCBI Taxonomy" id="1227482"/>
    <lineage>
        <taxon>Archaea</taxon>
        <taxon>Methanobacteriati</taxon>
        <taxon>Methanobacteriota</taxon>
        <taxon>Stenosarchaea group</taxon>
        <taxon>Halobacteria</taxon>
        <taxon>Halobacteriales</taxon>
        <taxon>Haloferacaceae</taxon>
        <taxon>Halorubrum</taxon>
    </lineage>
</organism>
<dbReference type="EMBL" id="AOJG01000007">
    <property type="protein sequence ID" value="EMA63699.1"/>
    <property type="molecule type" value="Genomic_DNA"/>
</dbReference>
<dbReference type="OrthoDB" id="197823at2157"/>
<dbReference type="PATRIC" id="fig|1227482.3.peg.517"/>
<evidence type="ECO:0000313" key="2">
    <source>
        <dbReference type="EMBL" id="EMA63699.1"/>
    </source>
</evidence>
<feature type="compositionally biased region" description="Basic and acidic residues" evidence="1">
    <location>
        <begin position="371"/>
        <end position="390"/>
    </location>
</feature>